<name>A0AAW0B1N7_9AGAR</name>
<dbReference type="InterPro" id="IPR051091">
    <property type="entry name" value="O-Glucosyltr/Glycosyltrsf_90"/>
</dbReference>
<dbReference type="SMART" id="SM00672">
    <property type="entry name" value="CAP10"/>
    <property type="match status" value="1"/>
</dbReference>
<keyword evidence="4" id="KW-0472">Membrane</keyword>
<dbReference type="EMBL" id="JAWWNJ010000043">
    <property type="protein sequence ID" value="KAK7019530.1"/>
    <property type="molecule type" value="Genomic_DNA"/>
</dbReference>
<evidence type="ECO:0000313" key="6">
    <source>
        <dbReference type="EMBL" id="KAK7019530.1"/>
    </source>
</evidence>
<dbReference type="Pfam" id="PF05686">
    <property type="entry name" value="Glyco_transf_90"/>
    <property type="match status" value="1"/>
</dbReference>
<comment type="caution">
    <text evidence="6">The sequence shown here is derived from an EMBL/GenBank/DDBJ whole genome shotgun (WGS) entry which is preliminary data.</text>
</comment>
<protein>
    <submittedName>
        <fullName evidence="6">CAP10 domain-containing protein</fullName>
    </submittedName>
</protein>
<evidence type="ECO:0000256" key="3">
    <source>
        <dbReference type="SAM" id="MobiDB-lite"/>
    </source>
</evidence>
<dbReference type="Proteomes" id="UP001362999">
    <property type="component" value="Unassembled WGS sequence"/>
</dbReference>
<keyword evidence="4" id="KW-1133">Transmembrane helix</keyword>
<accession>A0AAW0B1N7</accession>
<feature type="region of interest" description="Disordered" evidence="3">
    <location>
        <begin position="93"/>
        <end position="125"/>
    </location>
</feature>
<dbReference type="GO" id="GO:0016740">
    <property type="term" value="F:transferase activity"/>
    <property type="evidence" value="ECO:0007669"/>
    <property type="project" value="UniProtKB-KW"/>
</dbReference>
<feature type="compositionally biased region" description="Low complexity" evidence="3">
    <location>
        <begin position="97"/>
        <end position="110"/>
    </location>
</feature>
<feature type="domain" description="Glycosyl transferase CAP10" evidence="5">
    <location>
        <begin position="313"/>
        <end position="571"/>
    </location>
</feature>
<dbReference type="InterPro" id="IPR006598">
    <property type="entry name" value="CAP10"/>
</dbReference>
<feature type="transmembrane region" description="Helical" evidence="4">
    <location>
        <begin position="62"/>
        <end position="86"/>
    </location>
</feature>
<sequence>MTTQQNILLQLLSPAPARGSYEALSDVGDEDYNIPLLEGGENYQDTPSHSTRPQPWPWRHRWLILFLITLLLFLVVLVLLIIAVIAEHRLREAARHPSSSTPPNSPSVDSGIGAPPASPLPHTDDPVEAARRIVDALYARQSTTLEQATSRYTLKTGRSPPQNYDQWFKFAQDKSCLIDDYDRLHKDYKPFYQLAQTDPGFFQRRLDVAFHMMEYNMKGMANITIKNGKLIMPVQQSGAYYPTWAVTFDQFAAHLPDMTFLINSHDQARVVFNFRDPDARLKALNLVEEEPFSQSPHPTSNWFREQSGCNTPRVPDGFFTSTNDDSAFFISTPKTEFTTDLYPVLSMSKVSPCFADILFPIEYFYERAWWSGKFAWPNNIEWKDKSSKLYWRGTSTGGFIFGTNYREFPRFKLAEFAYRHSDLVDARITGFSDELCGSECDKAAIIEEYNITGSGDPREDEYKFKYLLDVDGNAFSGRFHGLLRSGSLVFKATLFEEYFNDWVRPYEHYIPVLPDWSDLLEKLEWAKTHDDEARLIQERGMEVGRRVLTDNQNDCYFFLVLLEWARLQEISRNATDPHR</sequence>
<keyword evidence="4" id="KW-0812">Transmembrane</keyword>
<organism evidence="6 7">
    <name type="scientific">Favolaschia claudopus</name>
    <dbReference type="NCBI Taxonomy" id="2862362"/>
    <lineage>
        <taxon>Eukaryota</taxon>
        <taxon>Fungi</taxon>
        <taxon>Dikarya</taxon>
        <taxon>Basidiomycota</taxon>
        <taxon>Agaricomycotina</taxon>
        <taxon>Agaricomycetes</taxon>
        <taxon>Agaricomycetidae</taxon>
        <taxon>Agaricales</taxon>
        <taxon>Marasmiineae</taxon>
        <taxon>Mycenaceae</taxon>
        <taxon>Favolaschia</taxon>
    </lineage>
</organism>
<dbReference type="PANTHER" id="PTHR12203">
    <property type="entry name" value="KDEL LYS-ASP-GLU-LEU CONTAINING - RELATED"/>
    <property type="match status" value="1"/>
</dbReference>
<evidence type="ECO:0000256" key="1">
    <source>
        <dbReference type="ARBA" id="ARBA00010118"/>
    </source>
</evidence>
<evidence type="ECO:0000256" key="4">
    <source>
        <dbReference type="SAM" id="Phobius"/>
    </source>
</evidence>
<evidence type="ECO:0000259" key="5">
    <source>
        <dbReference type="SMART" id="SM00672"/>
    </source>
</evidence>
<dbReference type="AlphaFoldDB" id="A0AAW0B1N7"/>
<keyword evidence="7" id="KW-1185">Reference proteome</keyword>
<gene>
    <name evidence="6" type="ORF">R3P38DRAFT_1250303</name>
</gene>
<dbReference type="PANTHER" id="PTHR12203:SF35">
    <property type="entry name" value="PROTEIN O-GLUCOSYLTRANSFERASE 1"/>
    <property type="match status" value="1"/>
</dbReference>
<reference evidence="6 7" key="1">
    <citation type="journal article" date="2024" name="J Genomics">
        <title>Draft genome sequencing and assembly of Favolaschia claudopus CIRM-BRFM 2984 isolated from oak limbs.</title>
        <authorList>
            <person name="Navarro D."/>
            <person name="Drula E."/>
            <person name="Chaduli D."/>
            <person name="Cazenave R."/>
            <person name="Ahrendt S."/>
            <person name="Wang J."/>
            <person name="Lipzen A."/>
            <person name="Daum C."/>
            <person name="Barry K."/>
            <person name="Grigoriev I.V."/>
            <person name="Favel A."/>
            <person name="Rosso M.N."/>
            <person name="Martin F."/>
        </authorList>
    </citation>
    <scope>NUCLEOTIDE SEQUENCE [LARGE SCALE GENOMIC DNA]</scope>
    <source>
        <strain evidence="6 7">CIRM-BRFM 2984</strain>
    </source>
</reference>
<proteinExistence type="inferred from homology"/>
<evidence type="ECO:0000256" key="2">
    <source>
        <dbReference type="ARBA" id="ARBA00022679"/>
    </source>
</evidence>
<comment type="similarity">
    <text evidence="1">Belongs to the glycosyltransferase 90 family.</text>
</comment>
<evidence type="ECO:0000313" key="7">
    <source>
        <dbReference type="Proteomes" id="UP001362999"/>
    </source>
</evidence>
<keyword evidence="2" id="KW-0808">Transferase</keyword>